<evidence type="ECO:0000256" key="1">
    <source>
        <dbReference type="ARBA" id="ARBA00004613"/>
    </source>
</evidence>
<keyword evidence="3" id="KW-0343">GTPase activation</keyword>
<dbReference type="GO" id="GO:0031267">
    <property type="term" value="F:small GTPase binding"/>
    <property type="evidence" value="ECO:0007669"/>
    <property type="project" value="TreeGrafter"/>
</dbReference>
<keyword evidence="8" id="KW-0677">Repeat</keyword>
<dbReference type="SMART" id="SM00368">
    <property type="entry name" value="LRR_RI"/>
    <property type="match status" value="3"/>
</dbReference>
<sequence length="606" mass="68938">MELDGIGTSNPGGINNVRLQTLKTFDKHNLTIGAFLSGNHYQYPLVFGIFSKFHCKGYTISTQCSRTLHNYLNGLFAVEKIMYKSDKHAVGIDGMLARAKEPYSKSPFYGFNLGINYNHSRGHGIRVSTSYIPDVNCVTVNTSFKLNIWTSSNKATALDFTLNISQHLTANLSASDIILPRRLHDKSLAVSNDQHNIVVNDGRQHQQRPNQPESLRHLALDAIIANWNDNPIFEELTRQEDRNYILAHLDTQLPLELLSERIRDDFFWRRCCQQRWKAHHHSNCLSQTQPWISIYMQRHLQEFIECVETCDYEQEQTQAILDIYKCLKPAADGRNDHIPLDFILSNLPELQTLRLSYATKTVGSNFCLGSNTLSQKDIITLSRGLSQCHELVVFCLHSTKLASYQLSFLARALDKGCHKLTTLSITHGAMRDAGIKEFLSACNKESFNTLEVLDLTDNRITSEGAYILSRTIKGLSLRKLILRMNPIESDGVAAIFSLLRDLSIETLDISCCSISPTITKLFMQLIIQNKFLVSIDISNNNLGEEFGMQLFKIIGFNKVLHHLDLRNTGLKLDLRNKMRDILKGNKAKNETYFKAILEKYSKKDMN</sequence>
<feature type="domain" description="Attacin C-terminal" evidence="11">
    <location>
        <begin position="104"/>
        <end position="172"/>
    </location>
</feature>
<evidence type="ECO:0000256" key="8">
    <source>
        <dbReference type="ARBA" id="ARBA00022737"/>
    </source>
</evidence>
<dbReference type="Proteomes" id="UP000606786">
    <property type="component" value="Unassembled WGS sequence"/>
</dbReference>
<name>A0A811UAL9_CERCA</name>
<dbReference type="InterPro" id="IPR032675">
    <property type="entry name" value="LRR_dom_sf"/>
</dbReference>
<dbReference type="GO" id="GO:0005829">
    <property type="term" value="C:cytosol"/>
    <property type="evidence" value="ECO:0007669"/>
    <property type="project" value="TreeGrafter"/>
</dbReference>
<keyword evidence="10" id="KW-0044">Antibiotic</keyword>
<keyword evidence="6" id="KW-0399">Innate immunity</keyword>
<protein>
    <submittedName>
        <fullName evidence="12">(Mediterranean fruit fly) hypothetical protein</fullName>
    </submittedName>
</protein>
<dbReference type="GO" id="GO:0005576">
    <property type="term" value="C:extracellular region"/>
    <property type="evidence" value="ECO:0007669"/>
    <property type="project" value="UniProtKB-SubCell"/>
</dbReference>
<dbReference type="Gene3D" id="3.80.10.10">
    <property type="entry name" value="Ribonuclease Inhibitor"/>
    <property type="match status" value="1"/>
</dbReference>
<dbReference type="PANTHER" id="PTHR24113">
    <property type="entry name" value="RAN GTPASE-ACTIVATING PROTEIN 1"/>
    <property type="match status" value="1"/>
</dbReference>
<dbReference type="InterPro" id="IPR027038">
    <property type="entry name" value="RanGap"/>
</dbReference>
<dbReference type="GO" id="GO:0042742">
    <property type="term" value="P:defense response to bacterium"/>
    <property type="evidence" value="ECO:0007669"/>
    <property type="project" value="UniProtKB-KW"/>
</dbReference>
<dbReference type="GO" id="GO:0048471">
    <property type="term" value="C:perinuclear region of cytoplasm"/>
    <property type="evidence" value="ECO:0007669"/>
    <property type="project" value="TreeGrafter"/>
</dbReference>
<keyword evidence="5" id="KW-0929">Antimicrobial</keyword>
<dbReference type="PANTHER" id="PTHR24113:SF12">
    <property type="entry name" value="RAN GTPASE-ACTIVATING PROTEIN 1"/>
    <property type="match status" value="1"/>
</dbReference>
<evidence type="ECO:0000259" key="11">
    <source>
        <dbReference type="Pfam" id="PF03769"/>
    </source>
</evidence>
<keyword evidence="4" id="KW-0964">Secreted</keyword>
<proteinExistence type="inferred from homology"/>
<dbReference type="InterPro" id="IPR001611">
    <property type="entry name" value="Leu-rich_rpt"/>
</dbReference>
<evidence type="ECO:0000256" key="6">
    <source>
        <dbReference type="ARBA" id="ARBA00022588"/>
    </source>
</evidence>
<keyword evidence="13" id="KW-1185">Reference proteome</keyword>
<evidence type="ECO:0000313" key="12">
    <source>
        <dbReference type="EMBL" id="CAD6995944.1"/>
    </source>
</evidence>
<dbReference type="AlphaFoldDB" id="A0A811UAL9"/>
<dbReference type="EMBL" id="CAJHJT010000001">
    <property type="protein sequence ID" value="CAD6995944.1"/>
    <property type="molecule type" value="Genomic_DNA"/>
</dbReference>
<organism evidence="12 13">
    <name type="scientific">Ceratitis capitata</name>
    <name type="common">Mediterranean fruit fly</name>
    <name type="synonym">Tephritis capitata</name>
    <dbReference type="NCBI Taxonomy" id="7213"/>
    <lineage>
        <taxon>Eukaryota</taxon>
        <taxon>Metazoa</taxon>
        <taxon>Ecdysozoa</taxon>
        <taxon>Arthropoda</taxon>
        <taxon>Hexapoda</taxon>
        <taxon>Insecta</taxon>
        <taxon>Pterygota</taxon>
        <taxon>Neoptera</taxon>
        <taxon>Endopterygota</taxon>
        <taxon>Diptera</taxon>
        <taxon>Brachycera</taxon>
        <taxon>Muscomorpha</taxon>
        <taxon>Tephritoidea</taxon>
        <taxon>Tephritidae</taxon>
        <taxon>Ceratitis</taxon>
        <taxon>Ceratitis</taxon>
    </lineage>
</organism>
<dbReference type="GO" id="GO:0045087">
    <property type="term" value="P:innate immune response"/>
    <property type="evidence" value="ECO:0007669"/>
    <property type="project" value="UniProtKB-KW"/>
</dbReference>
<reference evidence="12" key="1">
    <citation type="submission" date="2020-11" db="EMBL/GenBank/DDBJ databases">
        <authorList>
            <person name="Whitehead M."/>
        </authorList>
    </citation>
    <scope>NUCLEOTIDE SEQUENCE</scope>
    <source>
        <strain evidence="12">EGII</strain>
    </source>
</reference>
<dbReference type="InterPro" id="IPR005521">
    <property type="entry name" value="Attacin_C"/>
</dbReference>
<comment type="similarity">
    <text evidence="2">Belongs to the attacin/sarcotoxin-2 family.</text>
</comment>
<gene>
    <name evidence="12" type="ORF">CCAP1982_LOCUS4653</name>
</gene>
<evidence type="ECO:0000256" key="10">
    <source>
        <dbReference type="ARBA" id="ARBA00023022"/>
    </source>
</evidence>
<evidence type="ECO:0000313" key="13">
    <source>
        <dbReference type="Proteomes" id="UP000606786"/>
    </source>
</evidence>
<evidence type="ECO:0000256" key="9">
    <source>
        <dbReference type="ARBA" id="ARBA00022859"/>
    </source>
</evidence>
<accession>A0A811UAL9</accession>
<evidence type="ECO:0000256" key="2">
    <source>
        <dbReference type="ARBA" id="ARBA00007550"/>
    </source>
</evidence>
<keyword evidence="7" id="KW-0433">Leucine-rich repeat</keyword>
<dbReference type="GO" id="GO:0005634">
    <property type="term" value="C:nucleus"/>
    <property type="evidence" value="ECO:0007669"/>
    <property type="project" value="TreeGrafter"/>
</dbReference>
<dbReference type="GO" id="GO:0005096">
    <property type="term" value="F:GTPase activator activity"/>
    <property type="evidence" value="ECO:0007669"/>
    <property type="project" value="UniProtKB-KW"/>
</dbReference>
<dbReference type="Pfam" id="PF03769">
    <property type="entry name" value="Attacin_C"/>
    <property type="match status" value="1"/>
</dbReference>
<evidence type="ECO:0000256" key="4">
    <source>
        <dbReference type="ARBA" id="ARBA00022525"/>
    </source>
</evidence>
<dbReference type="Pfam" id="PF13516">
    <property type="entry name" value="LRR_6"/>
    <property type="match status" value="2"/>
</dbReference>
<evidence type="ECO:0000256" key="3">
    <source>
        <dbReference type="ARBA" id="ARBA00022468"/>
    </source>
</evidence>
<keyword evidence="9" id="KW-0391">Immunity</keyword>
<comment type="subcellular location">
    <subcellularLocation>
        <location evidence="1">Secreted</location>
    </subcellularLocation>
</comment>
<dbReference type="OrthoDB" id="120976at2759"/>
<evidence type="ECO:0000256" key="7">
    <source>
        <dbReference type="ARBA" id="ARBA00022614"/>
    </source>
</evidence>
<dbReference type="SUPFAM" id="SSF52047">
    <property type="entry name" value="RNI-like"/>
    <property type="match status" value="1"/>
</dbReference>
<comment type="caution">
    <text evidence="12">The sequence shown here is derived from an EMBL/GenBank/DDBJ whole genome shotgun (WGS) entry which is preliminary data.</text>
</comment>
<dbReference type="GO" id="GO:0006913">
    <property type="term" value="P:nucleocytoplasmic transport"/>
    <property type="evidence" value="ECO:0007669"/>
    <property type="project" value="TreeGrafter"/>
</dbReference>
<evidence type="ECO:0000256" key="5">
    <source>
        <dbReference type="ARBA" id="ARBA00022529"/>
    </source>
</evidence>